<proteinExistence type="predicted"/>
<comment type="caution">
    <text evidence="1">The sequence shown here is derived from an EMBL/GenBank/DDBJ whole genome shotgun (WGS) entry which is preliminary data.</text>
</comment>
<evidence type="ECO:0000313" key="2">
    <source>
        <dbReference type="Proteomes" id="UP000318288"/>
    </source>
</evidence>
<dbReference type="EMBL" id="SJPW01000006">
    <property type="protein sequence ID" value="TWU48745.1"/>
    <property type="molecule type" value="Genomic_DNA"/>
</dbReference>
<accession>A0A5C6EK04</accession>
<organism evidence="1 2">
    <name type="scientific">Rubripirellula tenax</name>
    <dbReference type="NCBI Taxonomy" id="2528015"/>
    <lineage>
        <taxon>Bacteria</taxon>
        <taxon>Pseudomonadati</taxon>
        <taxon>Planctomycetota</taxon>
        <taxon>Planctomycetia</taxon>
        <taxon>Pirellulales</taxon>
        <taxon>Pirellulaceae</taxon>
        <taxon>Rubripirellula</taxon>
    </lineage>
</organism>
<protein>
    <submittedName>
        <fullName evidence="1">Uncharacterized protein</fullName>
    </submittedName>
</protein>
<dbReference type="Proteomes" id="UP000318288">
    <property type="component" value="Unassembled WGS sequence"/>
</dbReference>
<dbReference type="RefSeq" id="WP_186775725.1">
    <property type="nucleotide sequence ID" value="NZ_SJPW01000006.1"/>
</dbReference>
<sequence length="53" mass="6123">MLRSLSGDLLFRTMLWLTLAVCIGDGHYLSSSTAFRQHFLNVHLDMHVRIVHL</sequence>
<gene>
    <name evidence="1" type="ORF">Poly51_46480</name>
</gene>
<reference evidence="1 2" key="1">
    <citation type="submission" date="2019-02" db="EMBL/GenBank/DDBJ databases">
        <title>Deep-cultivation of Planctomycetes and their phenomic and genomic characterization uncovers novel biology.</title>
        <authorList>
            <person name="Wiegand S."/>
            <person name="Jogler M."/>
            <person name="Boedeker C."/>
            <person name="Pinto D."/>
            <person name="Vollmers J."/>
            <person name="Rivas-Marin E."/>
            <person name="Kohn T."/>
            <person name="Peeters S.H."/>
            <person name="Heuer A."/>
            <person name="Rast P."/>
            <person name="Oberbeckmann S."/>
            <person name="Bunk B."/>
            <person name="Jeske O."/>
            <person name="Meyerdierks A."/>
            <person name="Storesund J.E."/>
            <person name="Kallscheuer N."/>
            <person name="Luecker S."/>
            <person name="Lage O.M."/>
            <person name="Pohl T."/>
            <person name="Merkel B.J."/>
            <person name="Hornburger P."/>
            <person name="Mueller R.-W."/>
            <person name="Bruemmer F."/>
            <person name="Labrenz M."/>
            <person name="Spormann A.M."/>
            <person name="Op Den Camp H."/>
            <person name="Overmann J."/>
            <person name="Amann R."/>
            <person name="Jetten M.S.M."/>
            <person name="Mascher T."/>
            <person name="Medema M.H."/>
            <person name="Devos D.P."/>
            <person name="Kaster A.-K."/>
            <person name="Ovreas L."/>
            <person name="Rohde M."/>
            <person name="Galperin M.Y."/>
            <person name="Jogler C."/>
        </authorList>
    </citation>
    <scope>NUCLEOTIDE SEQUENCE [LARGE SCALE GENOMIC DNA]</scope>
    <source>
        <strain evidence="1 2">Poly51</strain>
    </source>
</reference>
<evidence type="ECO:0000313" key="1">
    <source>
        <dbReference type="EMBL" id="TWU48745.1"/>
    </source>
</evidence>
<keyword evidence="2" id="KW-1185">Reference proteome</keyword>
<dbReference type="AlphaFoldDB" id="A0A5C6EK04"/>
<name>A0A5C6EK04_9BACT</name>